<dbReference type="RefSeq" id="XP_026738994.1">
    <property type="nucleotide sequence ID" value="XM_026883193.1"/>
</dbReference>
<dbReference type="OrthoDB" id="10037534at2759"/>
<feature type="signal peptide" evidence="7">
    <location>
        <begin position="1"/>
        <end position="24"/>
    </location>
</feature>
<feature type="chain" id="PRO_5028961923" evidence="7">
    <location>
        <begin position="25"/>
        <end position="1271"/>
    </location>
</feature>
<dbReference type="GeneID" id="113501893"/>
<dbReference type="Gene3D" id="2.60.220.50">
    <property type="match status" value="1"/>
</dbReference>
<evidence type="ECO:0000256" key="4">
    <source>
        <dbReference type="ARBA" id="ARBA00023136"/>
    </source>
</evidence>
<dbReference type="PRINTS" id="PR00249">
    <property type="entry name" value="GPCRSECRETIN"/>
</dbReference>
<dbReference type="KEGG" id="tnl:113501893"/>
<evidence type="ECO:0000313" key="10">
    <source>
        <dbReference type="Proteomes" id="UP000322000"/>
    </source>
</evidence>
<dbReference type="SUPFAM" id="SSF56436">
    <property type="entry name" value="C-type lectin-like"/>
    <property type="match status" value="1"/>
</dbReference>
<dbReference type="PANTHER" id="PTHR47767:SF1">
    <property type="entry name" value="ADHESION G PROTEIN-COUPLED RECEPTOR G7"/>
    <property type="match status" value="1"/>
</dbReference>
<dbReference type="Pfam" id="PF01825">
    <property type="entry name" value="GPS"/>
    <property type="match status" value="1"/>
</dbReference>
<dbReference type="InterPro" id="IPR000203">
    <property type="entry name" value="GPS"/>
</dbReference>
<feature type="domain" description="GAIN-B" evidence="8">
    <location>
        <begin position="809"/>
        <end position="966"/>
    </location>
</feature>
<feature type="transmembrane region" description="Helical" evidence="6">
    <location>
        <begin position="979"/>
        <end position="1006"/>
    </location>
</feature>
<reference evidence="11" key="1">
    <citation type="submission" date="2025-08" db="UniProtKB">
        <authorList>
            <consortium name="RefSeq"/>
        </authorList>
    </citation>
    <scope>IDENTIFICATION</scope>
</reference>
<proteinExistence type="predicted"/>
<dbReference type="FunCoup" id="A0A7E5WEA5">
    <property type="interactions" value="61"/>
</dbReference>
<keyword evidence="5" id="KW-1015">Disulfide bond</keyword>
<feature type="transmembrane region" description="Helical" evidence="6">
    <location>
        <begin position="1218"/>
        <end position="1239"/>
    </location>
</feature>
<gene>
    <name evidence="11" type="primary">LOC113501893</name>
</gene>
<evidence type="ECO:0000256" key="6">
    <source>
        <dbReference type="SAM" id="Phobius"/>
    </source>
</evidence>
<keyword evidence="2 6" id="KW-0812">Transmembrane</keyword>
<feature type="transmembrane region" description="Helical" evidence="6">
    <location>
        <begin position="1065"/>
        <end position="1088"/>
    </location>
</feature>
<evidence type="ECO:0000256" key="2">
    <source>
        <dbReference type="ARBA" id="ARBA00022692"/>
    </source>
</evidence>
<evidence type="ECO:0000256" key="5">
    <source>
        <dbReference type="ARBA" id="ARBA00023157"/>
    </source>
</evidence>
<dbReference type="InterPro" id="IPR057244">
    <property type="entry name" value="GAIN_B"/>
</dbReference>
<evidence type="ECO:0000259" key="9">
    <source>
        <dbReference type="PROSITE" id="PS50261"/>
    </source>
</evidence>
<dbReference type="Proteomes" id="UP000322000">
    <property type="component" value="Chromosome 16"/>
</dbReference>
<dbReference type="GO" id="GO:0007166">
    <property type="term" value="P:cell surface receptor signaling pathway"/>
    <property type="evidence" value="ECO:0007669"/>
    <property type="project" value="InterPro"/>
</dbReference>
<dbReference type="GO" id="GO:0004930">
    <property type="term" value="F:G protein-coupled receptor activity"/>
    <property type="evidence" value="ECO:0007669"/>
    <property type="project" value="InterPro"/>
</dbReference>
<keyword evidence="4 6" id="KW-0472">Membrane</keyword>
<protein>
    <submittedName>
        <fullName evidence="11">Uncharacterized protein LOC113501893</fullName>
    </submittedName>
</protein>
<evidence type="ECO:0000313" key="11">
    <source>
        <dbReference type="RefSeq" id="XP_026738994.1"/>
    </source>
</evidence>
<dbReference type="InParanoid" id="A0A7E5WEA5"/>
<feature type="transmembrane region" description="Helical" evidence="6">
    <location>
        <begin position="1100"/>
        <end position="1122"/>
    </location>
</feature>
<dbReference type="InterPro" id="IPR053066">
    <property type="entry name" value="ADGR_G7"/>
</dbReference>
<dbReference type="PANTHER" id="PTHR47767">
    <property type="entry name" value="ADHESION G PROTEIN-COUPLED RECEPTOR G7"/>
    <property type="match status" value="1"/>
</dbReference>
<dbReference type="PROSITE" id="PS50221">
    <property type="entry name" value="GAIN_B"/>
    <property type="match status" value="1"/>
</dbReference>
<dbReference type="CDD" id="cd15040">
    <property type="entry name" value="7tmB2_Adhesion"/>
    <property type="match status" value="1"/>
</dbReference>
<name>A0A7E5WEA5_TRINI</name>
<comment type="subcellular location">
    <subcellularLocation>
        <location evidence="1">Membrane</location>
        <topology evidence="1">Multi-pass membrane protein</topology>
    </subcellularLocation>
</comment>
<dbReference type="SMART" id="SM00303">
    <property type="entry name" value="GPS"/>
    <property type="match status" value="1"/>
</dbReference>
<feature type="transmembrane region" description="Helical" evidence="6">
    <location>
        <begin position="1142"/>
        <end position="1171"/>
    </location>
</feature>
<keyword evidence="7" id="KW-0732">Signal</keyword>
<feature type="transmembrane region" description="Helical" evidence="6">
    <location>
        <begin position="1191"/>
        <end position="1212"/>
    </location>
</feature>
<accession>A0A7E5WEA5</accession>
<feature type="transmembrane region" description="Helical" evidence="6">
    <location>
        <begin position="1018"/>
        <end position="1045"/>
    </location>
</feature>
<evidence type="ECO:0000256" key="1">
    <source>
        <dbReference type="ARBA" id="ARBA00004141"/>
    </source>
</evidence>
<feature type="domain" description="G-protein coupled receptors family 2 profile 2" evidence="9">
    <location>
        <begin position="981"/>
        <end position="1241"/>
    </location>
</feature>
<dbReference type="InterPro" id="IPR000832">
    <property type="entry name" value="GPCR_2_secretin-like"/>
</dbReference>
<evidence type="ECO:0000256" key="7">
    <source>
        <dbReference type="SAM" id="SignalP"/>
    </source>
</evidence>
<dbReference type="GO" id="GO:0016020">
    <property type="term" value="C:membrane"/>
    <property type="evidence" value="ECO:0007669"/>
    <property type="project" value="UniProtKB-SubCell"/>
</dbReference>
<dbReference type="InterPro" id="IPR046338">
    <property type="entry name" value="GAIN_dom_sf"/>
</dbReference>
<keyword evidence="10" id="KW-1185">Reference proteome</keyword>
<evidence type="ECO:0000256" key="3">
    <source>
        <dbReference type="ARBA" id="ARBA00022989"/>
    </source>
</evidence>
<dbReference type="PROSITE" id="PS50261">
    <property type="entry name" value="G_PROTEIN_RECEP_F2_4"/>
    <property type="match status" value="1"/>
</dbReference>
<dbReference type="Pfam" id="PF00002">
    <property type="entry name" value="7tm_2"/>
    <property type="match status" value="1"/>
</dbReference>
<keyword evidence="3 6" id="KW-1133">Transmembrane helix</keyword>
<dbReference type="Gene3D" id="1.20.1070.10">
    <property type="entry name" value="Rhodopsin 7-helix transmembrane proteins"/>
    <property type="match status" value="1"/>
</dbReference>
<dbReference type="InterPro" id="IPR016187">
    <property type="entry name" value="CTDL_fold"/>
</dbReference>
<sequence length="1271" mass="144200">MINTMKILVLKIIVIGILPRSTLQNCPEEVTDEGISVTWHQTAAANNVESDPLCYLNDTLITRNCSDLGWSPALDEIPPCLKVVKYFDLTACPPGYFKISENNNNYCYQIGEPSAWDSPCFSSGGATVITDLSSEEVEYLLKSLSATNTSRYFWLPAHRQKVFNPVVWSIPGPNRGQRVTPRKHLPLYASFTKNCLLLDIQLKVLITEVCSVQHPSLCFYINDLHYPTKCPDGYHSFRFKLDSGTCFGIEQSDNATGMPFNDFLHEKCQSPMTNGKYDLTRFIFKKIAELYKLPDDVWCWFRSPPAYKLSDVEEYSSGNYSLYSNVISLEGIINNVGVLSLKDSSESLTCMACEASVIYWETEFMFEYNEEKNKIYLTVYYPSGLWKYDNNDIGFQCFSDAKGFVRVIDVDDNPLFEINSDSFGQNDTTLGQVEKVVYVIDLVTDSSAQYWCEGHTVDFSIIATNKIIANPKGNKVHVFALVIKLYVQSDEVKEFPTLTTLMKNITDIFSAKKVLLMDIFDYFLQDMMILMHLHVDVVDIHDNNAQNIQETFNILMQKAELLPNYNITFVDMSSSVYCLPTTSQDVITLDWELTLIGHITAPKQFCLQANGLPVKRHCLGSYLLGGKWGEVEGYCDNTYEPSHTTAFLYSIVKRQTANIYFSRFLTDGLNFVLGDTDIIIPADIYYLSMSLQRILDVAHENATSVDTGDIENIAWVMDRMMILDYQYLRLAQTLNSTNVILDSVSDIIELIAQRSINESTDLSDVAYQLAVKPQFVVQISYPDYNNITGLAIIKSSDSNNFSDMLIQPLYKNTSLEDVLTIENLEIATWVPEQILNTIQRINNGTTPNNNTTEKHHIIITIFHNNAIFQELVTDKHEVNSRIVGVTIPDYISNLEYPIPLIFKQMNHSMYNSFCGYWDFQPQQVDHIPGSWKKQGCFIVKVISGTTVCECYHLTHFGQLVTIPKTVDHEDNMRDKNHAIALNMITLIGSFLSLLGITGIWITALVFGNWRKKAGTKVLLQLSTAIALPLVFILVFNLDYTIFVQVDEMYVVAENKRPACIVMGSLLHFSILASFMWMLITAILQFIRYVRVLGVRRPSRFMVKFTLIGWGIPTIPVILTLALDAQTYIPSSSMIKRICYPNGYYLILGVLVPVCIILAINIILFILVLHAISRGSDQKIKTTDMDLIGAQLRVSIFLFFLLGLTWIFGIFSFSNHLLWSYLFCLTSTLQGFVLFIYFVICDPNTRCLWVTLMKPQFVSSSSRNSITSISTG</sequence>
<organism evidence="10 11">
    <name type="scientific">Trichoplusia ni</name>
    <name type="common">Cabbage looper</name>
    <dbReference type="NCBI Taxonomy" id="7111"/>
    <lineage>
        <taxon>Eukaryota</taxon>
        <taxon>Metazoa</taxon>
        <taxon>Ecdysozoa</taxon>
        <taxon>Arthropoda</taxon>
        <taxon>Hexapoda</taxon>
        <taxon>Insecta</taxon>
        <taxon>Pterygota</taxon>
        <taxon>Neoptera</taxon>
        <taxon>Endopterygota</taxon>
        <taxon>Lepidoptera</taxon>
        <taxon>Glossata</taxon>
        <taxon>Ditrysia</taxon>
        <taxon>Noctuoidea</taxon>
        <taxon>Noctuidae</taxon>
        <taxon>Plusiinae</taxon>
        <taxon>Trichoplusia</taxon>
    </lineage>
</organism>
<dbReference type="InterPro" id="IPR017981">
    <property type="entry name" value="GPCR_2-like_7TM"/>
</dbReference>
<dbReference type="AlphaFoldDB" id="A0A7E5WEA5"/>
<evidence type="ECO:0000259" key="8">
    <source>
        <dbReference type="PROSITE" id="PS50221"/>
    </source>
</evidence>